<dbReference type="Proteomes" id="UP001162992">
    <property type="component" value="Chromosome 9"/>
</dbReference>
<accession>A0ACC2CRM1</accession>
<comment type="caution">
    <text evidence="1">The sequence shown here is derived from an EMBL/GenBank/DDBJ whole genome shotgun (WGS) entry which is preliminary data.</text>
</comment>
<organism evidence="1 2">
    <name type="scientific">Diphasiastrum complanatum</name>
    <name type="common">Issler's clubmoss</name>
    <name type="synonym">Lycopodium complanatum</name>
    <dbReference type="NCBI Taxonomy" id="34168"/>
    <lineage>
        <taxon>Eukaryota</taxon>
        <taxon>Viridiplantae</taxon>
        <taxon>Streptophyta</taxon>
        <taxon>Embryophyta</taxon>
        <taxon>Tracheophyta</taxon>
        <taxon>Lycopodiopsida</taxon>
        <taxon>Lycopodiales</taxon>
        <taxon>Lycopodiaceae</taxon>
        <taxon>Lycopodioideae</taxon>
        <taxon>Diphasiastrum</taxon>
    </lineage>
</organism>
<protein>
    <submittedName>
        <fullName evidence="1">Uncharacterized protein</fullName>
    </submittedName>
</protein>
<name>A0ACC2CRM1_DIPCM</name>
<proteinExistence type="predicted"/>
<reference evidence="2" key="1">
    <citation type="journal article" date="2024" name="Proc. Natl. Acad. Sci. U.S.A.">
        <title>Extraordinary preservation of gene collinearity over three hundred million years revealed in homosporous lycophytes.</title>
        <authorList>
            <person name="Li C."/>
            <person name="Wickell D."/>
            <person name="Kuo L.Y."/>
            <person name="Chen X."/>
            <person name="Nie B."/>
            <person name="Liao X."/>
            <person name="Peng D."/>
            <person name="Ji J."/>
            <person name="Jenkins J."/>
            <person name="Williams M."/>
            <person name="Shu S."/>
            <person name="Plott C."/>
            <person name="Barry K."/>
            <person name="Rajasekar S."/>
            <person name="Grimwood J."/>
            <person name="Han X."/>
            <person name="Sun S."/>
            <person name="Hou Z."/>
            <person name="He W."/>
            <person name="Dai G."/>
            <person name="Sun C."/>
            <person name="Schmutz J."/>
            <person name="Leebens-Mack J.H."/>
            <person name="Li F.W."/>
            <person name="Wang L."/>
        </authorList>
    </citation>
    <scope>NUCLEOTIDE SEQUENCE [LARGE SCALE GENOMIC DNA]</scope>
    <source>
        <strain evidence="2">cv. PW_Plant_1</strain>
    </source>
</reference>
<keyword evidence="2" id="KW-1185">Reference proteome</keyword>
<dbReference type="EMBL" id="CM055100">
    <property type="protein sequence ID" value="KAJ7544723.1"/>
    <property type="molecule type" value="Genomic_DNA"/>
</dbReference>
<gene>
    <name evidence="1" type="ORF">O6H91_09G090800</name>
</gene>
<sequence>MSGAQGAQPPGSRTATTYEMKKDATHEKLKEVVSAAQDSPSVPVDMKADKVKDASGKGGPVFGNPNQNADLGVTGSGGGGA</sequence>
<evidence type="ECO:0000313" key="2">
    <source>
        <dbReference type="Proteomes" id="UP001162992"/>
    </source>
</evidence>
<evidence type="ECO:0000313" key="1">
    <source>
        <dbReference type="EMBL" id="KAJ7544723.1"/>
    </source>
</evidence>